<evidence type="ECO:0000313" key="10">
    <source>
        <dbReference type="Proteomes" id="UP001214576"/>
    </source>
</evidence>
<keyword evidence="6" id="KW-0539">Nucleus</keyword>
<keyword evidence="5" id="KW-0862">Zinc</keyword>
<dbReference type="InterPro" id="IPR013087">
    <property type="entry name" value="Znf_C2H2_type"/>
</dbReference>
<evidence type="ECO:0000256" key="2">
    <source>
        <dbReference type="ARBA" id="ARBA00022723"/>
    </source>
</evidence>
<gene>
    <name evidence="9" type="ORF">MG293_005532</name>
</gene>
<comment type="caution">
    <text evidence="9">The sequence shown here is derived from an EMBL/GenBank/DDBJ whole genome shotgun (WGS) entry which is preliminary data.</text>
</comment>
<keyword evidence="3" id="KW-0677">Repeat</keyword>
<proteinExistence type="predicted"/>
<dbReference type="GO" id="GO:0008270">
    <property type="term" value="F:zinc ion binding"/>
    <property type="evidence" value="ECO:0007669"/>
    <property type="project" value="UniProtKB-KW"/>
</dbReference>
<keyword evidence="4 7" id="KW-0863">Zinc-finger</keyword>
<accession>A0AAD4UHC5</accession>
<name>A0AAD4UHC5_OVIAM</name>
<evidence type="ECO:0000256" key="4">
    <source>
        <dbReference type="ARBA" id="ARBA00022771"/>
    </source>
</evidence>
<dbReference type="PANTHER" id="PTHR24388:SF54">
    <property type="entry name" value="PROTEIN ESCARGOT"/>
    <property type="match status" value="1"/>
</dbReference>
<comment type="subcellular location">
    <subcellularLocation>
        <location evidence="1">Nucleus</location>
    </subcellularLocation>
</comment>
<keyword evidence="10" id="KW-1185">Reference proteome</keyword>
<dbReference type="GO" id="GO:0000978">
    <property type="term" value="F:RNA polymerase II cis-regulatory region sequence-specific DNA binding"/>
    <property type="evidence" value="ECO:0007669"/>
    <property type="project" value="TreeGrafter"/>
</dbReference>
<feature type="domain" description="C2H2-type" evidence="8">
    <location>
        <begin position="34"/>
        <end position="61"/>
    </location>
</feature>
<dbReference type="InterPro" id="IPR050527">
    <property type="entry name" value="Snail/Krueppel_Znf"/>
</dbReference>
<sequence>MVGIAKWQIIGTGGAVTQSDLKKHVRAHSKERCVLCYIYNKAFKNKSHLKDHEQRHNDKKPFMCGSCTKAFTKAFDLKQQENNVPSKRKKVTPSAMQCAIAIEAKQQLQVITFS</sequence>
<dbReference type="EMBL" id="JAKZEL010000003">
    <property type="protein sequence ID" value="KAI4545266.1"/>
    <property type="molecule type" value="Genomic_DNA"/>
</dbReference>
<dbReference type="PANTHER" id="PTHR24388">
    <property type="entry name" value="ZINC FINGER PROTEIN"/>
    <property type="match status" value="1"/>
</dbReference>
<dbReference type="InterPro" id="IPR036236">
    <property type="entry name" value="Znf_C2H2_sf"/>
</dbReference>
<evidence type="ECO:0000259" key="8">
    <source>
        <dbReference type="PROSITE" id="PS50157"/>
    </source>
</evidence>
<evidence type="ECO:0000256" key="1">
    <source>
        <dbReference type="ARBA" id="ARBA00004123"/>
    </source>
</evidence>
<organism evidence="9 10">
    <name type="scientific">Ovis ammon polii</name>
    <dbReference type="NCBI Taxonomy" id="230172"/>
    <lineage>
        <taxon>Eukaryota</taxon>
        <taxon>Metazoa</taxon>
        <taxon>Chordata</taxon>
        <taxon>Craniata</taxon>
        <taxon>Vertebrata</taxon>
        <taxon>Euteleostomi</taxon>
        <taxon>Mammalia</taxon>
        <taxon>Eutheria</taxon>
        <taxon>Laurasiatheria</taxon>
        <taxon>Artiodactyla</taxon>
        <taxon>Ruminantia</taxon>
        <taxon>Pecora</taxon>
        <taxon>Bovidae</taxon>
        <taxon>Caprinae</taxon>
        <taxon>Ovis</taxon>
    </lineage>
</organism>
<evidence type="ECO:0000256" key="7">
    <source>
        <dbReference type="PROSITE-ProRule" id="PRU00042"/>
    </source>
</evidence>
<evidence type="ECO:0000256" key="5">
    <source>
        <dbReference type="ARBA" id="ARBA00022833"/>
    </source>
</evidence>
<dbReference type="GO" id="GO:0000981">
    <property type="term" value="F:DNA-binding transcription factor activity, RNA polymerase II-specific"/>
    <property type="evidence" value="ECO:0007669"/>
    <property type="project" value="TreeGrafter"/>
</dbReference>
<dbReference type="PROSITE" id="PS50157">
    <property type="entry name" value="ZINC_FINGER_C2H2_2"/>
    <property type="match status" value="1"/>
</dbReference>
<keyword evidence="2" id="KW-0479">Metal-binding</keyword>
<evidence type="ECO:0000313" key="9">
    <source>
        <dbReference type="EMBL" id="KAI4545266.1"/>
    </source>
</evidence>
<protein>
    <recommendedName>
        <fullName evidence="8">C2H2-type domain-containing protein</fullName>
    </recommendedName>
</protein>
<dbReference type="Gene3D" id="3.30.160.60">
    <property type="entry name" value="Classic Zinc Finger"/>
    <property type="match status" value="1"/>
</dbReference>
<evidence type="ECO:0000256" key="6">
    <source>
        <dbReference type="ARBA" id="ARBA00023242"/>
    </source>
</evidence>
<reference evidence="9" key="1">
    <citation type="submission" date="2022-03" db="EMBL/GenBank/DDBJ databases">
        <title>Genomic analyses of argali, domestic sheep and their hybrids provide insights into chromosomal evolution, heterosis and genetic basis of agronomic traits.</title>
        <authorList>
            <person name="Li M."/>
        </authorList>
    </citation>
    <scope>NUCLEOTIDE SEQUENCE</scope>
    <source>
        <strain evidence="9">CAU-MHL-2022a</strain>
        <tissue evidence="9">Skin</tissue>
    </source>
</reference>
<evidence type="ECO:0000256" key="3">
    <source>
        <dbReference type="ARBA" id="ARBA00022737"/>
    </source>
</evidence>
<dbReference type="SUPFAM" id="SSF57667">
    <property type="entry name" value="beta-beta-alpha zinc fingers"/>
    <property type="match status" value="1"/>
</dbReference>
<dbReference type="Proteomes" id="UP001214576">
    <property type="component" value="Unassembled WGS sequence"/>
</dbReference>
<dbReference type="GO" id="GO:0005634">
    <property type="term" value="C:nucleus"/>
    <property type="evidence" value="ECO:0007669"/>
    <property type="project" value="UniProtKB-SubCell"/>
</dbReference>
<dbReference type="AlphaFoldDB" id="A0AAD4UHC5"/>